<organism evidence="1 2">
    <name type="scientific">Celeribacter marinus</name>
    <dbReference type="NCBI Taxonomy" id="1397108"/>
    <lineage>
        <taxon>Bacteria</taxon>
        <taxon>Pseudomonadati</taxon>
        <taxon>Pseudomonadota</taxon>
        <taxon>Alphaproteobacteria</taxon>
        <taxon>Rhodobacterales</taxon>
        <taxon>Roseobacteraceae</taxon>
        <taxon>Celeribacter</taxon>
    </lineage>
</organism>
<dbReference type="STRING" id="1397108.IMCC12053_177"/>
<name>A0A0N9ZEY1_9RHOB</name>
<sequence>MTRTPFVGIVAQGKGRPRSLTQDEVHNAMALMLSGDAAIQSCAAGPSHLGQCRFLHEL</sequence>
<protein>
    <submittedName>
        <fullName evidence="1">Uncharacterized protein</fullName>
    </submittedName>
</protein>
<dbReference type="PATRIC" id="fig|1397108.4.peg.189"/>
<reference evidence="1 2" key="1">
    <citation type="submission" date="2015-05" db="EMBL/GenBank/DDBJ databases">
        <authorList>
            <person name="Wang D.B."/>
            <person name="Wang M."/>
        </authorList>
    </citation>
    <scope>NUCLEOTIDE SEQUENCE [LARGE SCALE GENOMIC DNA]</scope>
    <source>
        <strain evidence="1 2">IMCC 12053</strain>
    </source>
</reference>
<keyword evidence="2" id="KW-1185">Reference proteome</keyword>
<dbReference type="Proteomes" id="UP000064920">
    <property type="component" value="Chromosome"/>
</dbReference>
<proteinExistence type="predicted"/>
<dbReference type="AlphaFoldDB" id="A0A0N9ZEY1"/>
<dbReference type="KEGG" id="cmar:IMCC12053_177"/>
<evidence type="ECO:0000313" key="1">
    <source>
        <dbReference type="EMBL" id="ALI54127.1"/>
    </source>
</evidence>
<accession>A0A0N9ZEY1</accession>
<evidence type="ECO:0000313" key="2">
    <source>
        <dbReference type="Proteomes" id="UP000064920"/>
    </source>
</evidence>
<dbReference type="EMBL" id="CP012023">
    <property type="protein sequence ID" value="ALI54127.1"/>
    <property type="molecule type" value="Genomic_DNA"/>
</dbReference>
<gene>
    <name evidence="1" type="ORF">IMCC12053_177</name>
</gene>